<protein>
    <recommendedName>
        <fullName evidence="7">WRKY domain-containing protein</fullName>
    </recommendedName>
</protein>
<feature type="compositionally biased region" description="Basic and acidic residues" evidence="6">
    <location>
        <begin position="170"/>
        <end position="180"/>
    </location>
</feature>
<dbReference type="InterPro" id="IPR036576">
    <property type="entry name" value="WRKY_dom_sf"/>
</dbReference>
<dbReference type="GO" id="GO:0003700">
    <property type="term" value="F:DNA-binding transcription factor activity"/>
    <property type="evidence" value="ECO:0007669"/>
    <property type="project" value="InterPro"/>
</dbReference>
<evidence type="ECO:0000256" key="4">
    <source>
        <dbReference type="ARBA" id="ARBA00023163"/>
    </source>
</evidence>
<feature type="region of interest" description="Disordered" evidence="6">
    <location>
        <begin position="113"/>
        <end position="181"/>
    </location>
</feature>
<accession>A0AAV8RBG4</accession>
<dbReference type="GO" id="GO:0043565">
    <property type="term" value="F:sequence-specific DNA binding"/>
    <property type="evidence" value="ECO:0007669"/>
    <property type="project" value="InterPro"/>
</dbReference>
<dbReference type="InterPro" id="IPR044810">
    <property type="entry name" value="WRKY_plant"/>
</dbReference>
<gene>
    <name evidence="8" type="ORF">OPV22_014247</name>
</gene>
<dbReference type="PANTHER" id="PTHR31221:SF371">
    <property type="entry name" value="WRKY DOMAIN-CONTAINING PROTEIN"/>
    <property type="match status" value="1"/>
</dbReference>
<dbReference type="PANTHER" id="PTHR31221">
    <property type="entry name" value="WRKY TRANSCRIPTION FACTOR PROTEIN 1-RELATED"/>
    <property type="match status" value="1"/>
</dbReference>
<evidence type="ECO:0000256" key="3">
    <source>
        <dbReference type="ARBA" id="ARBA00023125"/>
    </source>
</evidence>
<evidence type="ECO:0000259" key="7">
    <source>
        <dbReference type="PROSITE" id="PS50811"/>
    </source>
</evidence>
<evidence type="ECO:0000256" key="5">
    <source>
        <dbReference type="ARBA" id="ARBA00023242"/>
    </source>
</evidence>
<dbReference type="Gene3D" id="2.20.25.80">
    <property type="entry name" value="WRKY domain"/>
    <property type="match status" value="1"/>
</dbReference>
<dbReference type="PROSITE" id="PS50811">
    <property type="entry name" value="WRKY"/>
    <property type="match status" value="1"/>
</dbReference>
<name>A0AAV8RBG4_ENSVE</name>
<organism evidence="8 9">
    <name type="scientific">Ensete ventricosum</name>
    <name type="common">Abyssinian banana</name>
    <name type="synonym">Musa ensete</name>
    <dbReference type="NCBI Taxonomy" id="4639"/>
    <lineage>
        <taxon>Eukaryota</taxon>
        <taxon>Viridiplantae</taxon>
        <taxon>Streptophyta</taxon>
        <taxon>Embryophyta</taxon>
        <taxon>Tracheophyta</taxon>
        <taxon>Spermatophyta</taxon>
        <taxon>Magnoliopsida</taxon>
        <taxon>Liliopsida</taxon>
        <taxon>Zingiberales</taxon>
        <taxon>Musaceae</taxon>
        <taxon>Ensete</taxon>
    </lineage>
</organism>
<keyword evidence="4" id="KW-0804">Transcription</keyword>
<comment type="caution">
    <text evidence="8">The sequence shown here is derived from an EMBL/GenBank/DDBJ whole genome shotgun (WGS) entry which is preliminary data.</text>
</comment>
<feature type="compositionally biased region" description="Low complexity" evidence="6">
    <location>
        <begin position="118"/>
        <end position="127"/>
    </location>
</feature>
<dbReference type="SMART" id="SM00774">
    <property type="entry name" value="WRKY"/>
    <property type="match status" value="1"/>
</dbReference>
<sequence>MSGDQEREHHQFPYHEELSAVFSGKPAGSVAEAGQRGFDPQAVSTPFESFTDLLCGTPTDDGSLAGAFGFSCLAPADGVGSDGAALPELMAYGNNDFSCSLTSTSWCGGGATPVTPNSSASSSSTEAAGEEDGARRNKDQLKREEEVEPQQVKGEEDGDDMSNKVKKPKKEGERRQREPRFAFVTRSEVDHLDDGYRWRKYGQKAVKNSLYPRSYYRCTTPKCPVKKRVERSYEDPMIVVTTYEGKHTHQSPHTARASTHVLAHHPFPIMSTSFSQSPQLGCTTQQGNINPIAFPSNLSPPLRQSRFPDYGLLQDILPSFLHGSQP</sequence>
<evidence type="ECO:0000256" key="2">
    <source>
        <dbReference type="ARBA" id="ARBA00023015"/>
    </source>
</evidence>
<feature type="compositionally biased region" description="Basic and acidic residues" evidence="6">
    <location>
        <begin position="132"/>
        <end position="145"/>
    </location>
</feature>
<keyword evidence="2" id="KW-0805">Transcription regulation</keyword>
<dbReference type="GO" id="GO:0005634">
    <property type="term" value="C:nucleus"/>
    <property type="evidence" value="ECO:0007669"/>
    <property type="project" value="UniProtKB-SubCell"/>
</dbReference>
<dbReference type="Proteomes" id="UP001222027">
    <property type="component" value="Unassembled WGS sequence"/>
</dbReference>
<evidence type="ECO:0000256" key="6">
    <source>
        <dbReference type="SAM" id="MobiDB-lite"/>
    </source>
</evidence>
<evidence type="ECO:0000313" key="8">
    <source>
        <dbReference type="EMBL" id="KAJ8492526.1"/>
    </source>
</evidence>
<evidence type="ECO:0000256" key="1">
    <source>
        <dbReference type="ARBA" id="ARBA00004123"/>
    </source>
</evidence>
<dbReference type="SUPFAM" id="SSF118290">
    <property type="entry name" value="WRKY DNA-binding domain"/>
    <property type="match status" value="1"/>
</dbReference>
<feature type="domain" description="WRKY" evidence="7">
    <location>
        <begin position="187"/>
        <end position="252"/>
    </location>
</feature>
<dbReference type="Pfam" id="PF03106">
    <property type="entry name" value="WRKY"/>
    <property type="match status" value="1"/>
</dbReference>
<comment type="subcellular location">
    <subcellularLocation>
        <location evidence="1">Nucleus</location>
    </subcellularLocation>
</comment>
<reference evidence="8 9" key="1">
    <citation type="submission" date="2022-12" db="EMBL/GenBank/DDBJ databases">
        <title>Chromosome-scale assembly of the Ensete ventricosum genome.</title>
        <authorList>
            <person name="Dussert Y."/>
            <person name="Stocks J."/>
            <person name="Wendawek A."/>
            <person name="Woldeyes F."/>
            <person name="Nichols R.A."/>
            <person name="Borrell J.S."/>
        </authorList>
    </citation>
    <scope>NUCLEOTIDE SEQUENCE [LARGE SCALE GENOMIC DNA]</scope>
    <source>
        <strain evidence="9">cv. Maze</strain>
        <tissue evidence="8">Seeds</tissue>
    </source>
</reference>
<proteinExistence type="predicted"/>
<keyword evidence="9" id="KW-1185">Reference proteome</keyword>
<dbReference type="AlphaFoldDB" id="A0AAV8RBG4"/>
<keyword evidence="5" id="KW-0539">Nucleus</keyword>
<dbReference type="FunFam" id="2.20.25.80:FF:000003">
    <property type="entry name" value="WRKY transcription factor 57"/>
    <property type="match status" value="1"/>
</dbReference>
<keyword evidence="3" id="KW-0238">DNA-binding</keyword>
<dbReference type="InterPro" id="IPR003657">
    <property type="entry name" value="WRKY_dom"/>
</dbReference>
<dbReference type="EMBL" id="JAQQAF010000004">
    <property type="protein sequence ID" value="KAJ8492526.1"/>
    <property type="molecule type" value="Genomic_DNA"/>
</dbReference>
<evidence type="ECO:0000313" key="9">
    <source>
        <dbReference type="Proteomes" id="UP001222027"/>
    </source>
</evidence>